<dbReference type="PANTHER" id="PTHR32182:SF0">
    <property type="entry name" value="DNA REPLICATION AND REPAIR PROTEIN RECF"/>
    <property type="match status" value="1"/>
</dbReference>
<dbReference type="EMBL" id="PUBV01000002">
    <property type="protein sequence ID" value="PWB09295.1"/>
    <property type="molecule type" value="Genomic_DNA"/>
</dbReference>
<dbReference type="GO" id="GO:0016887">
    <property type="term" value="F:ATP hydrolysis activity"/>
    <property type="evidence" value="ECO:0007669"/>
    <property type="project" value="InterPro"/>
</dbReference>
<evidence type="ECO:0000259" key="1">
    <source>
        <dbReference type="Pfam" id="PF13476"/>
    </source>
</evidence>
<dbReference type="Proteomes" id="UP000244925">
    <property type="component" value="Unassembled WGS sequence"/>
</dbReference>
<protein>
    <recommendedName>
        <fullName evidence="1">Rad50/SbcC-type AAA domain-containing protein</fullName>
    </recommendedName>
</protein>
<dbReference type="SUPFAM" id="SSF52540">
    <property type="entry name" value="P-loop containing nucleoside triphosphate hydrolases"/>
    <property type="match status" value="1"/>
</dbReference>
<name>A0A2V1IYU7_9BACT</name>
<dbReference type="AlphaFoldDB" id="A0A2V1IYU7"/>
<dbReference type="InterPro" id="IPR027417">
    <property type="entry name" value="P-loop_NTPase"/>
</dbReference>
<dbReference type="GO" id="GO:0006302">
    <property type="term" value="P:double-strand break repair"/>
    <property type="evidence" value="ECO:0007669"/>
    <property type="project" value="InterPro"/>
</dbReference>
<sequence>MSRQVTLKRLTLVNFKGLRNVAVEFGDGVTTISGRNGTGKTTIADSFAWLLWGKDSEGNSDSKFGIKTNDAEGNFIPDLEHEVTGLFDVVDTETGEASSVELRRVYVEEWKTPKGSTERTLSGHHTDYFFNGVPLKKAEYDAKVATIIPEDLFKVITDPYYFLTLHWKAQREYLLTMAGKINDADVAATREEFAALLRRVTGKTMEEYKKEISVRRGRIEAQLEKIPTRKDEATRNTPVAPNYAALESEKAQIQEDLANIDAAAASEAEANRVAYEQAAKIQAEINTKRDTQAKALQDAKEAARAAAYETNRVADEAARDLAQVQRDEESENKYYSREKSVDILNKLTPYGLFKLTPIDNL</sequence>
<organism evidence="2 3">
    <name type="scientific">Paramuribaculum intestinale</name>
    <dbReference type="NCBI Taxonomy" id="2094151"/>
    <lineage>
        <taxon>Bacteria</taxon>
        <taxon>Pseudomonadati</taxon>
        <taxon>Bacteroidota</taxon>
        <taxon>Bacteroidia</taxon>
        <taxon>Bacteroidales</taxon>
        <taxon>Muribaculaceae</taxon>
        <taxon>Paramuribaculum</taxon>
    </lineage>
</organism>
<dbReference type="GO" id="GO:0000731">
    <property type="term" value="P:DNA synthesis involved in DNA repair"/>
    <property type="evidence" value="ECO:0007669"/>
    <property type="project" value="TreeGrafter"/>
</dbReference>
<evidence type="ECO:0000313" key="2">
    <source>
        <dbReference type="EMBL" id="PWB09295.1"/>
    </source>
</evidence>
<comment type="caution">
    <text evidence="2">The sequence shown here is derived from an EMBL/GenBank/DDBJ whole genome shotgun (WGS) entry which is preliminary data.</text>
</comment>
<dbReference type="RefSeq" id="WP_107034917.1">
    <property type="nucleotide sequence ID" value="NZ_PUBV01000002.1"/>
</dbReference>
<dbReference type="PANTHER" id="PTHR32182">
    <property type="entry name" value="DNA REPLICATION AND REPAIR PROTEIN RECF"/>
    <property type="match status" value="1"/>
</dbReference>
<feature type="domain" description="Rad50/SbcC-type AAA" evidence="1">
    <location>
        <begin position="9"/>
        <end position="250"/>
    </location>
</feature>
<dbReference type="Gene3D" id="3.40.50.300">
    <property type="entry name" value="P-loop containing nucleotide triphosphate hydrolases"/>
    <property type="match status" value="1"/>
</dbReference>
<proteinExistence type="predicted"/>
<dbReference type="InterPro" id="IPR038729">
    <property type="entry name" value="Rad50/SbcC_AAA"/>
</dbReference>
<accession>A0A2V1IYU7</accession>
<dbReference type="Pfam" id="PF13476">
    <property type="entry name" value="AAA_23"/>
    <property type="match status" value="1"/>
</dbReference>
<gene>
    <name evidence="2" type="ORF">C5O25_01205</name>
</gene>
<keyword evidence="3" id="KW-1185">Reference proteome</keyword>
<reference evidence="3" key="1">
    <citation type="submission" date="2018-02" db="EMBL/GenBank/DDBJ databases">
        <authorList>
            <person name="Clavel T."/>
            <person name="Strowig T."/>
        </authorList>
    </citation>
    <scope>NUCLEOTIDE SEQUENCE [LARGE SCALE GENOMIC DNA]</scope>
    <source>
        <strain evidence="3">DSM 100764</strain>
    </source>
</reference>
<evidence type="ECO:0000313" key="3">
    <source>
        <dbReference type="Proteomes" id="UP000244925"/>
    </source>
</evidence>